<proteinExistence type="predicted"/>
<dbReference type="AlphaFoldDB" id="A0AAU3I8R8"/>
<feature type="transmembrane region" description="Helical" evidence="1">
    <location>
        <begin position="6"/>
        <end position="26"/>
    </location>
</feature>
<sequence>MHGIIESFISGAATIIGAAVAAFITTRGKRSGTDARRGDVT</sequence>
<name>A0AAU3I8R8_9ACTN</name>
<dbReference type="EMBL" id="CP109546">
    <property type="protein sequence ID" value="WTZ13925.1"/>
    <property type="molecule type" value="Genomic_DNA"/>
</dbReference>
<reference evidence="2" key="1">
    <citation type="submission" date="2022-10" db="EMBL/GenBank/DDBJ databases">
        <title>The complete genomes of actinobacterial strains from the NBC collection.</title>
        <authorList>
            <person name="Joergensen T.S."/>
            <person name="Alvarez Arevalo M."/>
            <person name="Sterndorff E.B."/>
            <person name="Faurdal D."/>
            <person name="Vuksanovic O."/>
            <person name="Mourched A.-S."/>
            <person name="Charusanti P."/>
            <person name="Shaw S."/>
            <person name="Blin K."/>
            <person name="Weber T."/>
        </authorList>
    </citation>
    <scope>NUCLEOTIDE SEQUENCE</scope>
    <source>
        <strain evidence="2">NBC_01393</strain>
    </source>
</reference>
<gene>
    <name evidence="2" type="ORF">OG699_41770</name>
</gene>
<keyword evidence="1" id="KW-0472">Membrane</keyword>
<protein>
    <submittedName>
        <fullName evidence="2">Uncharacterized protein</fullName>
    </submittedName>
</protein>
<organism evidence="2">
    <name type="scientific">Streptomyces sp. NBC_01393</name>
    <dbReference type="NCBI Taxonomy" id="2903851"/>
    <lineage>
        <taxon>Bacteria</taxon>
        <taxon>Bacillati</taxon>
        <taxon>Actinomycetota</taxon>
        <taxon>Actinomycetes</taxon>
        <taxon>Kitasatosporales</taxon>
        <taxon>Streptomycetaceae</taxon>
        <taxon>Streptomyces</taxon>
    </lineage>
</organism>
<keyword evidence="1" id="KW-1133">Transmembrane helix</keyword>
<evidence type="ECO:0000256" key="1">
    <source>
        <dbReference type="SAM" id="Phobius"/>
    </source>
</evidence>
<accession>A0AAU3I8R8</accession>
<evidence type="ECO:0000313" key="2">
    <source>
        <dbReference type="EMBL" id="WTZ13925.1"/>
    </source>
</evidence>
<keyword evidence="1" id="KW-0812">Transmembrane</keyword>